<gene>
    <name evidence="1" type="ORF">DVW87_03625</name>
</gene>
<reference evidence="1 2" key="1">
    <citation type="submission" date="2018-07" db="EMBL/GenBank/DDBJ databases">
        <title>a novel species of Sphingomonas isolated from the rhizosphere soil of Araceae plant.</title>
        <authorList>
            <person name="Zhiyong W."/>
            <person name="Qinglan Z."/>
            <person name="Zhiwei F."/>
            <person name="Ding X."/>
            <person name="Gejiao W."/>
            <person name="Shixue Z."/>
        </authorList>
    </citation>
    <scope>NUCLEOTIDE SEQUENCE [LARGE SCALE GENOMIC DNA]</scope>
    <source>
        <strain evidence="1 2">WZY 27</strain>
    </source>
</reference>
<dbReference type="EMBL" id="QQNB01000001">
    <property type="protein sequence ID" value="RDE06786.1"/>
    <property type="molecule type" value="Genomic_DNA"/>
</dbReference>
<keyword evidence="2" id="KW-1185">Reference proteome</keyword>
<accession>A0A369VWM4</accession>
<dbReference type="Proteomes" id="UP000253918">
    <property type="component" value="Unassembled WGS sequence"/>
</dbReference>
<organism evidence="1 2">
    <name type="scientific">Sphingomonas aracearum</name>
    <dbReference type="NCBI Taxonomy" id="2283317"/>
    <lineage>
        <taxon>Bacteria</taxon>
        <taxon>Pseudomonadati</taxon>
        <taxon>Pseudomonadota</taxon>
        <taxon>Alphaproteobacteria</taxon>
        <taxon>Sphingomonadales</taxon>
        <taxon>Sphingomonadaceae</taxon>
        <taxon>Sphingomonas</taxon>
    </lineage>
</organism>
<evidence type="ECO:0000313" key="2">
    <source>
        <dbReference type="Proteomes" id="UP000253918"/>
    </source>
</evidence>
<evidence type="ECO:0000313" key="1">
    <source>
        <dbReference type="EMBL" id="RDE06786.1"/>
    </source>
</evidence>
<protein>
    <submittedName>
        <fullName evidence="1">Uncharacterized protein</fullName>
    </submittedName>
</protein>
<name>A0A369VWM4_9SPHN</name>
<sequence>MNEPTTAKLIVEDIVWDDDGEQTGLPTTITLDWWGDHPNDAPDGFVDEQIAEHLTRTYAWVVADFSWRVA</sequence>
<dbReference type="RefSeq" id="WP_114686367.1">
    <property type="nucleotide sequence ID" value="NZ_QQNB01000001.1"/>
</dbReference>
<comment type="caution">
    <text evidence="1">The sequence shown here is derived from an EMBL/GenBank/DDBJ whole genome shotgun (WGS) entry which is preliminary data.</text>
</comment>
<dbReference type="AlphaFoldDB" id="A0A369VWM4"/>
<proteinExistence type="predicted"/>